<comment type="similarity">
    <text evidence="1">Belongs to the protein kinase superfamily. CAMK Ser/Thr protein kinase family. CHEK2 subfamily.</text>
</comment>
<evidence type="ECO:0000256" key="1">
    <source>
        <dbReference type="ARBA" id="ARBA00005575"/>
    </source>
</evidence>
<dbReference type="Gene3D" id="1.10.510.10">
    <property type="entry name" value="Transferase(Phosphotransferase) domain 1"/>
    <property type="match status" value="1"/>
</dbReference>
<feature type="domain" description="Protein kinase" evidence="13">
    <location>
        <begin position="221"/>
        <end position="498"/>
    </location>
</feature>
<evidence type="ECO:0000313" key="15">
    <source>
        <dbReference type="Proteomes" id="UP001278766"/>
    </source>
</evidence>
<dbReference type="GO" id="GO:0004674">
    <property type="term" value="F:protein serine/threonine kinase activity"/>
    <property type="evidence" value="ECO:0007669"/>
    <property type="project" value="UniProtKB-KW"/>
</dbReference>
<dbReference type="Proteomes" id="UP001278766">
    <property type="component" value="Unassembled WGS sequence"/>
</dbReference>
<protein>
    <submittedName>
        <fullName evidence="14">Kinase-like domain-containing protein</fullName>
    </submittedName>
</protein>
<reference evidence="14" key="1">
    <citation type="journal article" date="2023" name="Mol. Phylogenet. Evol.">
        <title>Genome-scale phylogeny and comparative genomics of the fungal order Sordariales.</title>
        <authorList>
            <person name="Hensen N."/>
            <person name="Bonometti L."/>
            <person name="Westerberg I."/>
            <person name="Brannstrom I.O."/>
            <person name="Guillou S."/>
            <person name="Cros-Aarteil S."/>
            <person name="Calhoun S."/>
            <person name="Haridas S."/>
            <person name="Kuo A."/>
            <person name="Mondo S."/>
            <person name="Pangilinan J."/>
            <person name="Riley R."/>
            <person name="LaButti K."/>
            <person name="Andreopoulos B."/>
            <person name="Lipzen A."/>
            <person name="Chen C."/>
            <person name="Yan M."/>
            <person name="Daum C."/>
            <person name="Ng V."/>
            <person name="Clum A."/>
            <person name="Steindorff A."/>
            <person name="Ohm R.A."/>
            <person name="Martin F."/>
            <person name="Silar P."/>
            <person name="Natvig D.O."/>
            <person name="Lalanne C."/>
            <person name="Gautier V."/>
            <person name="Ament-Velasquez S.L."/>
            <person name="Kruys A."/>
            <person name="Hutchinson M.I."/>
            <person name="Powell A.J."/>
            <person name="Barry K."/>
            <person name="Miller A.N."/>
            <person name="Grigoriev I.V."/>
            <person name="Debuchy R."/>
            <person name="Gladieux P."/>
            <person name="Hiltunen Thoren M."/>
            <person name="Johannesson H."/>
        </authorList>
    </citation>
    <scope>NUCLEOTIDE SEQUENCE</scope>
    <source>
        <strain evidence="14">CBS 168.71</strain>
    </source>
</reference>
<reference evidence="14" key="2">
    <citation type="submission" date="2023-06" db="EMBL/GenBank/DDBJ databases">
        <authorList>
            <consortium name="Lawrence Berkeley National Laboratory"/>
            <person name="Haridas S."/>
            <person name="Hensen N."/>
            <person name="Bonometti L."/>
            <person name="Westerberg I."/>
            <person name="Brannstrom I.O."/>
            <person name="Guillou S."/>
            <person name="Cros-Aarteil S."/>
            <person name="Calhoun S."/>
            <person name="Kuo A."/>
            <person name="Mondo S."/>
            <person name="Pangilinan J."/>
            <person name="Riley R."/>
            <person name="Labutti K."/>
            <person name="Andreopoulos B."/>
            <person name="Lipzen A."/>
            <person name="Chen C."/>
            <person name="Yanf M."/>
            <person name="Daum C."/>
            <person name="Ng V."/>
            <person name="Clum A."/>
            <person name="Steindorff A."/>
            <person name="Ohm R."/>
            <person name="Martin F."/>
            <person name="Silar P."/>
            <person name="Natvig D."/>
            <person name="Lalanne C."/>
            <person name="Gautier V."/>
            <person name="Ament-Velasquez S.L."/>
            <person name="Kruys A."/>
            <person name="Hutchinson M.I."/>
            <person name="Powell A.J."/>
            <person name="Barry K."/>
            <person name="Miller A.N."/>
            <person name="Grigoriev I.V."/>
            <person name="Debuchy R."/>
            <person name="Gladieux P."/>
            <person name="Thoren M.H."/>
            <person name="Johannesson H."/>
        </authorList>
    </citation>
    <scope>NUCLEOTIDE SEQUENCE</scope>
    <source>
        <strain evidence="14">CBS 168.71</strain>
    </source>
</reference>
<evidence type="ECO:0000256" key="5">
    <source>
        <dbReference type="ARBA" id="ARBA00022777"/>
    </source>
</evidence>
<feature type="compositionally biased region" description="Polar residues" evidence="11">
    <location>
        <begin position="659"/>
        <end position="671"/>
    </location>
</feature>
<evidence type="ECO:0000313" key="14">
    <source>
        <dbReference type="EMBL" id="KAK3293379.1"/>
    </source>
</evidence>
<dbReference type="PROSITE" id="PS50011">
    <property type="entry name" value="PROTEIN_KINASE_DOM"/>
    <property type="match status" value="1"/>
</dbReference>
<feature type="region of interest" description="Disordered" evidence="11">
    <location>
        <begin position="561"/>
        <end position="725"/>
    </location>
</feature>
<feature type="domain" description="FHA" evidence="12">
    <location>
        <begin position="82"/>
        <end position="126"/>
    </location>
</feature>
<accession>A0AAE0HBA5</accession>
<dbReference type="GeneID" id="87841325"/>
<feature type="binding site" evidence="8">
    <location>
        <position position="384"/>
    </location>
    <ligand>
        <name>ATP</name>
        <dbReference type="ChEBI" id="CHEBI:30616"/>
    </ligand>
</feature>
<dbReference type="InterPro" id="IPR008984">
    <property type="entry name" value="SMAD_FHA_dom_sf"/>
</dbReference>
<keyword evidence="2" id="KW-0723">Serine/threonine-protein kinase</keyword>
<keyword evidence="3" id="KW-0808">Transferase</keyword>
<gene>
    <name evidence="14" type="ORF">B0H64DRAFT_404176</name>
</gene>
<evidence type="ECO:0000256" key="8">
    <source>
        <dbReference type="PIRSR" id="PIRSR630616-2"/>
    </source>
</evidence>
<dbReference type="PROSITE" id="PS00108">
    <property type="entry name" value="PROTEIN_KINASE_ST"/>
    <property type="match status" value="1"/>
</dbReference>
<dbReference type="EMBL" id="JAUEPN010000006">
    <property type="protein sequence ID" value="KAK3293379.1"/>
    <property type="molecule type" value="Genomic_DNA"/>
</dbReference>
<dbReference type="SUPFAM" id="SSF49879">
    <property type="entry name" value="SMAD/FHA domain"/>
    <property type="match status" value="1"/>
</dbReference>
<feature type="cross-link" description="Glycyl lysine isopeptide (Lys-Gly) (interchain with G-Cter in SUMO2)" evidence="9">
    <location>
        <position position="366"/>
    </location>
</feature>
<comment type="caution">
    <text evidence="14">The sequence shown here is derived from an EMBL/GenBank/DDBJ whole genome shotgun (WGS) entry which is preliminary data.</text>
</comment>
<feature type="compositionally biased region" description="Polar residues" evidence="11">
    <location>
        <begin position="716"/>
        <end position="725"/>
    </location>
</feature>
<evidence type="ECO:0000256" key="11">
    <source>
        <dbReference type="SAM" id="MobiDB-lite"/>
    </source>
</evidence>
<feature type="compositionally biased region" description="Polar residues" evidence="11">
    <location>
        <begin position="261"/>
        <end position="277"/>
    </location>
</feature>
<keyword evidence="6 8" id="KW-0067">ATP-binding</keyword>
<keyword evidence="4 8" id="KW-0547">Nucleotide-binding</keyword>
<evidence type="ECO:0000256" key="6">
    <source>
        <dbReference type="ARBA" id="ARBA00022840"/>
    </source>
</evidence>
<dbReference type="PROSITE" id="PS00107">
    <property type="entry name" value="PROTEIN_KINASE_ATP"/>
    <property type="match status" value="1"/>
</dbReference>
<evidence type="ECO:0000256" key="3">
    <source>
        <dbReference type="ARBA" id="ARBA00022679"/>
    </source>
</evidence>
<dbReference type="AlphaFoldDB" id="A0AAE0HBA5"/>
<evidence type="ECO:0000259" key="13">
    <source>
        <dbReference type="PROSITE" id="PS50011"/>
    </source>
</evidence>
<dbReference type="InterPro" id="IPR000253">
    <property type="entry name" value="FHA_dom"/>
</dbReference>
<evidence type="ECO:0000256" key="7">
    <source>
        <dbReference type="PIRSR" id="PIRSR630616-1"/>
    </source>
</evidence>
<dbReference type="Pfam" id="PF00069">
    <property type="entry name" value="Pkinase"/>
    <property type="match status" value="1"/>
</dbReference>
<dbReference type="PANTHER" id="PTHR24350">
    <property type="entry name" value="SERINE/THREONINE-PROTEIN KINASE IAL-RELATED"/>
    <property type="match status" value="1"/>
</dbReference>
<keyword evidence="15" id="KW-1185">Reference proteome</keyword>
<sequence>MGLDEYIVGGRKVLASDLILTLTVPAFEGCGPFVEANRSRISGNSRPALPDRRERGRTEERDLSFTIVLSFSNPPGQSRSHFVIGRDPKCCDVVCTSPAVSNQHIKFAVEGDHVVLYDVSSRGSSLALGDRGGQRTWPRPGTPYKCILPRGCAITLELGDSLVFRVRVPPCSGPELDGFRKRRDAFLANCSDLGALSIASQVPTAVATPSRPAPKKRQHMYWFGKELGRGSFGTVYMVRRLQDWAVFAAKQIIEFNSESHSMSKSNLGPATRQSSGSETDRRGLRREMESLQSLRHERIVGYVDWYEDIPGRWILVMEYYPHGNLQQMIRDQKKPFKKSEIAEILKQTAEGLLYIHGRGVTHRDLKPDNILLRSKNPLALALTDFGLAKRKGGDSYMKTMCGTLAYMAPEMWECENYTNAVDIWALGVVGFALIKNGLPALPKSRYRIYFQFVFDEIQVMFDRDPKDRLVGNVRKMLAQDRHDRLPAAECIEDANELLDSLRSSQTAVPAAAPTPSSIQNQNQDGQSSSRTVRPSEIRELEERYFQTSRFRAAAAAAVDTTLPVRNSTQKRGTDALPRSNSLEAPLPKLPRTKVRNHMEQQGPSAPQRPNNTSATAGQHAPEKKGAGVLPQLRPTNTRRTEQPVLAQKRVAGHQLRPDSPNSAVRNPSLTEKTVHRMPVLVEEKEQPPGQKGHTSAPPTMTRPNNVAGVAAKARGSTGTQNNPTR</sequence>
<evidence type="ECO:0000256" key="10">
    <source>
        <dbReference type="PROSITE-ProRule" id="PRU10141"/>
    </source>
</evidence>
<feature type="compositionally biased region" description="Polar residues" evidence="11">
    <location>
        <begin position="692"/>
        <end position="704"/>
    </location>
</feature>
<dbReference type="InterPro" id="IPR030616">
    <property type="entry name" value="Aur-like"/>
</dbReference>
<dbReference type="InterPro" id="IPR008271">
    <property type="entry name" value="Ser/Thr_kinase_AS"/>
</dbReference>
<keyword evidence="5 14" id="KW-0418">Kinase</keyword>
<dbReference type="InterPro" id="IPR000719">
    <property type="entry name" value="Prot_kinase_dom"/>
</dbReference>
<dbReference type="SUPFAM" id="SSF56112">
    <property type="entry name" value="Protein kinase-like (PK-like)"/>
    <property type="match status" value="1"/>
</dbReference>
<feature type="binding site" evidence="8 10">
    <location>
        <position position="250"/>
    </location>
    <ligand>
        <name>ATP</name>
        <dbReference type="ChEBI" id="CHEBI:30616"/>
    </ligand>
</feature>
<feature type="compositionally biased region" description="Polar residues" evidence="11">
    <location>
        <begin position="518"/>
        <end position="532"/>
    </location>
</feature>
<dbReference type="Gene3D" id="2.60.200.20">
    <property type="match status" value="1"/>
</dbReference>
<name>A0AAE0HBA5_9PEZI</name>
<dbReference type="GO" id="GO:0005524">
    <property type="term" value="F:ATP binding"/>
    <property type="evidence" value="ECO:0007669"/>
    <property type="project" value="UniProtKB-UniRule"/>
</dbReference>
<organism evidence="14 15">
    <name type="scientific">Chaetomium fimeti</name>
    <dbReference type="NCBI Taxonomy" id="1854472"/>
    <lineage>
        <taxon>Eukaryota</taxon>
        <taxon>Fungi</taxon>
        <taxon>Dikarya</taxon>
        <taxon>Ascomycota</taxon>
        <taxon>Pezizomycotina</taxon>
        <taxon>Sordariomycetes</taxon>
        <taxon>Sordariomycetidae</taxon>
        <taxon>Sordariales</taxon>
        <taxon>Chaetomiaceae</taxon>
        <taxon>Chaetomium</taxon>
    </lineage>
</organism>
<evidence type="ECO:0000256" key="2">
    <source>
        <dbReference type="ARBA" id="ARBA00022527"/>
    </source>
</evidence>
<feature type="region of interest" description="Disordered" evidence="11">
    <location>
        <begin position="261"/>
        <end position="284"/>
    </location>
</feature>
<feature type="compositionally biased region" description="Low complexity" evidence="11">
    <location>
        <begin position="503"/>
        <end position="517"/>
    </location>
</feature>
<feature type="region of interest" description="Disordered" evidence="11">
    <location>
        <begin position="502"/>
        <end position="537"/>
    </location>
</feature>
<evidence type="ECO:0000259" key="12">
    <source>
        <dbReference type="PROSITE" id="PS50006"/>
    </source>
</evidence>
<dbReference type="InterPro" id="IPR011009">
    <property type="entry name" value="Kinase-like_dom_sf"/>
</dbReference>
<evidence type="ECO:0000256" key="9">
    <source>
        <dbReference type="PIRSR" id="PIRSR630616-3"/>
    </source>
</evidence>
<feature type="compositionally biased region" description="Polar residues" evidence="11">
    <location>
        <begin position="599"/>
        <end position="616"/>
    </location>
</feature>
<dbReference type="RefSeq" id="XP_062656893.1">
    <property type="nucleotide sequence ID" value="XM_062804377.1"/>
</dbReference>
<evidence type="ECO:0000256" key="4">
    <source>
        <dbReference type="ARBA" id="ARBA00022741"/>
    </source>
</evidence>
<dbReference type="Pfam" id="PF00498">
    <property type="entry name" value="FHA"/>
    <property type="match status" value="1"/>
</dbReference>
<dbReference type="CDD" id="cd00180">
    <property type="entry name" value="PKc"/>
    <property type="match status" value="1"/>
</dbReference>
<dbReference type="SMART" id="SM00220">
    <property type="entry name" value="S_TKc"/>
    <property type="match status" value="1"/>
</dbReference>
<proteinExistence type="inferred from homology"/>
<dbReference type="InterPro" id="IPR017441">
    <property type="entry name" value="Protein_kinase_ATP_BS"/>
</dbReference>
<feature type="active site" description="Proton acceptor" evidence="7">
    <location>
        <position position="364"/>
    </location>
</feature>
<dbReference type="PROSITE" id="PS50006">
    <property type="entry name" value="FHA_DOMAIN"/>
    <property type="match status" value="1"/>
</dbReference>